<proteinExistence type="predicted"/>
<evidence type="ECO:0000313" key="2">
    <source>
        <dbReference type="Proteomes" id="UP000009026"/>
    </source>
</evidence>
<dbReference type="AlphaFoldDB" id="A0A0H4WX42"/>
<gene>
    <name evidence="1" type="ORF">A176_004291</name>
</gene>
<dbReference type="Proteomes" id="UP000009026">
    <property type="component" value="Chromosome"/>
</dbReference>
<keyword evidence="2" id="KW-1185">Reference proteome</keyword>
<protein>
    <submittedName>
        <fullName evidence="1">Uncharacterized protein</fullName>
    </submittedName>
</protein>
<sequence>MELKRVRRSGVGLLDPVDAPLHLVGEAYALFMGDAGVPCFIPSAGGG</sequence>
<organism evidence="1 2">
    <name type="scientific">Pseudomyxococcus hansupus</name>
    <dbReference type="NCBI Taxonomy" id="1297742"/>
    <lineage>
        <taxon>Bacteria</taxon>
        <taxon>Pseudomonadati</taxon>
        <taxon>Myxococcota</taxon>
        <taxon>Myxococcia</taxon>
        <taxon>Myxococcales</taxon>
        <taxon>Cystobacterineae</taxon>
        <taxon>Myxococcaceae</taxon>
        <taxon>Pseudomyxococcus</taxon>
    </lineage>
</organism>
<evidence type="ECO:0000313" key="1">
    <source>
        <dbReference type="EMBL" id="AKQ67379.1"/>
    </source>
</evidence>
<reference evidence="1 2" key="1">
    <citation type="journal article" date="2016" name="PLoS ONE">
        <title>Complete Genome Sequence and Comparative Genomics of a Novel Myxobacterium Myxococcus hansupus.</title>
        <authorList>
            <person name="Sharma G."/>
            <person name="Narwani T."/>
            <person name="Subramanian S."/>
        </authorList>
    </citation>
    <scope>NUCLEOTIDE SEQUENCE [LARGE SCALE GENOMIC DNA]</scope>
    <source>
        <strain evidence="2">mixupus</strain>
    </source>
</reference>
<name>A0A0H4WX42_9BACT</name>
<dbReference type="EMBL" id="CP012109">
    <property type="protein sequence ID" value="AKQ67379.1"/>
    <property type="molecule type" value="Genomic_DNA"/>
</dbReference>
<accession>A0A0H4WX42</accession>
<dbReference type="KEGG" id="mym:A176_004291"/>